<evidence type="ECO:0000313" key="2">
    <source>
        <dbReference type="EMBL" id="CAG8588778.1"/>
    </source>
</evidence>
<comment type="caution">
    <text evidence="2">The sequence shown here is derived from an EMBL/GenBank/DDBJ whole genome shotgun (WGS) entry which is preliminary data.</text>
</comment>
<protein>
    <submittedName>
        <fullName evidence="2">3783_t:CDS:1</fullName>
    </submittedName>
</protein>
<keyword evidence="3" id="KW-1185">Reference proteome</keyword>
<feature type="non-terminal residue" evidence="2">
    <location>
        <position position="299"/>
    </location>
</feature>
<dbReference type="AlphaFoldDB" id="A0A9N9C6E9"/>
<dbReference type="EMBL" id="CAJVPK010001494">
    <property type="protein sequence ID" value="CAG8588778.1"/>
    <property type="molecule type" value="Genomic_DNA"/>
</dbReference>
<dbReference type="GO" id="GO:0006310">
    <property type="term" value="P:DNA recombination"/>
    <property type="evidence" value="ECO:0007669"/>
    <property type="project" value="UniProtKB-KW"/>
</dbReference>
<evidence type="ECO:0000313" key="3">
    <source>
        <dbReference type="Proteomes" id="UP000789706"/>
    </source>
</evidence>
<sequence length="299" mass="34796">YCELANMDYGNELINDIATLEDFLIDLLHEHSVLLTVKIWDSYQFLRALRILNGKMRLLQDQGLCDNNGFLIRQTFFWLSWLCGLRGGYTCKLEICKDIEKRKDGCLQLFIHQEKNNQGGAFHRNKYGCTGIRRLPTPPDNLNNKYLQCVNIFQYTVFLCGLFLETTYLRKGIWYKTGPMGEGKLKRMIKEIANNTGINVDNERNITNNSCRRTAIQFLKNNNVPEHDMMTFSGHRSVEGIRSYQKPNEIQDYQAQQIEIRKESDPSTNGSIQLIRIDLQYNWTWLVAKQLSGLQGDYV</sequence>
<dbReference type="OrthoDB" id="2448782at2759"/>
<name>A0A9N9C6E9_9GLOM</name>
<dbReference type="InterPro" id="IPR011010">
    <property type="entry name" value="DNA_brk_join_enz"/>
</dbReference>
<dbReference type="InterPro" id="IPR013762">
    <property type="entry name" value="Integrase-like_cat_sf"/>
</dbReference>
<dbReference type="Gene3D" id="1.10.443.10">
    <property type="entry name" value="Intergrase catalytic core"/>
    <property type="match status" value="1"/>
</dbReference>
<evidence type="ECO:0000256" key="1">
    <source>
        <dbReference type="ARBA" id="ARBA00023172"/>
    </source>
</evidence>
<proteinExistence type="predicted"/>
<dbReference type="GO" id="GO:0015074">
    <property type="term" value="P:DNA integration"/>
    <property type="evidence" value="ECO:0007669"/>
    <property type="project" value="InterPro"/>
</dbReference>
<reference evidence="2" key="1">
    <citation type="submission" date="2021-06" db="EMBL/GenBank/DDBJ databases">
        <authorList>
            <person name="Kallberg Y."/>
            <person name="Tangrot J."/>
            <person name="Rosling A."/>
        </authorList>
    </citation>
    <scope>NUCLEOTIDE SEQUENCE</scope>
    <source>
        <strain evidence="2">AZ414A</strain>
    </source>
</reference>
<organism evidence="2 3">
    <name type="scientific">Diversispora eburnea</name>
    <dbReference type="NCBI Taxonomy" id="1213867"/>
    <lineage>
        <taxon>Eukaryota</taxon>
        <taxon>Fungi</taxon>
        <taxon>Fungi incertae sedis</taxon>
        <taxon>Mucoromycota</taxon>
        <taxon>Glomeromycotina</taxon>
        <taxon>Glomeromycetes</taxon>
        <taxon>Diversisporales</taxon>
        <taxon>Diversisporaceae</taxon>
        <taxon>Diversispora</taxon>
    </lineage>
</organism>
<dbReference type="SUPFAM" id="SSF56349">
    <property type="entry name" value="DNA breaking-rejoining enzymes"/>
    <property type="match status" value="1"/>
</dbReference>
<dbReference type="GO" id="GO:0003677">
    <property type="term" value="F:DNA binding"/>
    <property type="evidence" value="ECO:0007669"/>
    <property type="project" value="InterPro"/>
</dbReference>
<keyword evidence="1" id="KW-0233">DNA recombination</keyword>
<dbReference type="Proteomes" id="UP000789706">
    <property type="component" value="Unassembled WGS sequence"/>
</dbReference>
<gene>
    <name evidence="2" type="ORF">DEBURN_LOCUS8946</name>
</gene>
<accession>A0A9N9C6E9</accession>